<dbReference type="PANTHER" id="PTHR43020">
    <property type="entry name" value="CDK5 REGULATORY SUBUNIT-ASSOCIATED PROTEIN 1"/>
    <property type="match status" value="1"/>
</dbReference>
<keyword evidence="6" id="KW-0408">Iron</keyword>
<evidence type="ECO:0000313" key="13">
    <source>
        <dbReference type="EnsemblMetazoa" id="ENSAATROPP015066"/>
    </source>
</evidence>
<proteinExistence type="inferred from homology"/>
<dbReference type="PROSITE" id="PS51449">
    <property type="entry name" value="MTTASE_N"/>
    <property type="match status" value="1"/>
</dbReference>
<dbReference type="SFLD" id="SFLDF00273">
    <property type="entry name" value="(dimethylallyl)adenosine_tRNA"/>
    <property type="match status" value="1"/>
</dbReference>
<comment type="function">
    <text evidence="8">Potential regulator of CDK5 activity.</text>
</comment>
<evidence type="ECO:0000256" key="9">
    <source>
        <dbReference type="ARBA" id="ARBA00074452"/>
    </source>
</evidence>
<feature type="domain" description="Radical SAM core" evidence="12">
    <location>
        <begin position="224"/>
        <end position="480"/>
    </location>
</feature>
<keyword evidence="7" id="KW-0411">Iron-sulfur</keyword>
<dbReference type="PROSITE" id="PS51918">
    <property type="entry name" value="RADICAL_SAM"/>
    <property type="match status" value="1"/>
</dbReference>
<keyword evidence="14" id="KW-1185">Reference proteome</keyword>
<evidence type="ECO:0000256" key="6">
    <source>
        <dbReference type="ARBA" id="ARBA00023004"/>
    </source>
</evidence>
<dbReference type="GO" id="GO:0005829">
    <property type="term" value="C:cytosol"/>
    <property type="evidence" value="ECO:0007669"/>
    <property type="project" value="TreeGrafter"/>
</dbReference>
<dbReference type="SMART" id="SM00729">
    <property type="entry name" value="Elp3"/>
    <property type="match status" value="1"/>
</dbReference>
<dbReference type="PROSITE" id="PS01278">
    <property type="entry name" value="MTTASE_RADICAL"/>
    <property type="match status" value="1"/>
</dbReference>
<sequence length="572" mass="64703">MAMIVRSLVVSRWSTRILLQCTGKRRDHTSTAEKFSRLKEGPSLSDFIRRSPETGGAYEASRQENVPYVSPESLRGQRRNVFLEVYGCQMNTNDTEIVWSILKSYDYQRTTNLKDADIVLIMTCAIRVGAEDTVWNRLKHLRLLKRKREADADKPLQIGVLGCMAERLKKQLVEREQSVDIVAGPDAYKDLPRLLSIGQNGQKAINVLLSLDETYADVVPVKLNRKSKTAYVSIMRGCDNMCSYCIVPFTRGKERSRPISSIREEILKLANDGFKEITLLGQNVNSYRDMSNEDSESSTKEATLSVPGFRTVYKTKIGGLRFAELLTDIAETVPEMRIRFTSPHPKDFPTDVLETIAKYPNVCSNLHLPAQSGNTAVLERMRRGYSREAYLSLVKEVRRVIPNVTLSSDFICGFCGETESEFADTISLIKEVGYHAAFLFAYSMREKTTAHRRYSDDIPVDVKQDRLQRMIVAFRTEAELLNRSFVGRTQLILIESFSKRSRIDLAGRNDGNIKVIIPAGPIRASFEAAKDDLRPIGVGDYVAVRIIASNSQILKGEPMYHSTITQFYVTEK</sequence>
<dbReference type="InterPro" id="IPR006638">
    <property type="entry name" value="Elp3/MiaA/NifB-like_rSAM"/>
</dbReference>
<comment type="cofactor">
    <cofactor evidence="1">
        <name>[4Fe-4S] cluster</name>
        <dbReference type="ChEBI" id="CHEBI:49883"/>
    </cofactor>
</comment>
<evidence type="ECO:0000259" key="12">
    <source>
        <dbReference type="PROSITE" id="PS51918"/>
    </source>
</evidence>
<evidence type="ECO:0000256" key="3">
    <source>
        <dbReference type="ARBA" id="ARBA00022485"/>
    </source>
</evidence>
<dbReference type="SUPFAM" id="SSF102114">
    <property type="entry name" value="Radical SAM enzymes"/>
    <property type="match status" value="1"/>
</dbReference>
<keyword evidence="4" id="KW-0949">S-adenosyl-L-methionine</keyword>
<dbReference type="SFLD" id="SFLDS00029">
    <property type="entry name" value="Radical_SAM"/>
    <property type="match status" value="1"/>
</dbReference>
<dbReference type="InterPro" id="IPR038135">
    <property type="entry name" value="Methylthiotransferase_N_sf"/>
</dbReference>
<dbReference type="GO" id="GO:0051539">
    <property type="term" value="F:4 iron, 4 sulfur cluster binding"/>
    <property type="evidence" value="ECO:0007669"/>
    <property type="project" value="UniProtKB-KW"/>
</dbReference>
<dbReference type="PANTHER" id="PTHR43020:SF2">
    <property type="entry name" value="MITOCHONDRIAL TRNA METHYLTHIOTRANSFERASE CDK5RAP1"/>
    <property type="match status" value="1"/>
</dbReference>
<dbReference type="InterPro" id="IPR006463">
    <property type="entry name" value="MiaB_methiolase"/>
</dbReference>
<keyword evidence="3" id="KW-0004">4Fe-4S</keyword>
<organism evidence="13 14">
    <name type="scientific">Anopheles atroparvus</name>
    <name type="common">European mosquito</name>
    <dbReference type="NCBI Taxonomy" id="41427"/>
    <lineage>
        <taxon>Eukaryota</taxon>
        <taxon>Metazoa</taxon>
        <taxon>Ecdysozoa</taxon>
        <taxon>Arthropoda</taxon>
        <taxon>Hexapoda</taxon>
        <taxon>Insecta</taxon>
        <taxon>Pterygota</taxon>
        <taxon>Neoptera</taxon>
        <taxon>Endopterygota</taxon>
        <taxon>Diptera</taxon>
        <taxon>Nematocera</taxon>
        <taxon>Culicoidea</taxon>
        <taxon>Culicidae</taxon>
        <taxon>Anophelinae</taxon>
        <taxon>Anopheles</taxon>
    </lineage>
</organism>
<dbReference type="Proteomes" id="UP000075880">
    <property type="component" value="Unassembled WGS sequence"/>
</dbReference>
<comment type="similarity">
    <text evidence="2">Belongs to the methylthiotransferase family. MiaB subfamily.</text>
</comment>
<dbReference type="InterPro" id="IPR058240">
    <property type="entry name" value="rSAM_sf"/>
</dbReference>
<evidence type="ECO:0000259" key="11">
    <source>
        <dbReference type="PROSITE" id="PS51449"/>
    </source>
</evidence>
<dbReference type="InterPro" id="IPR007197">
    <property type="entry name" value="rSAM"/>
</dbReference>
<keyword evidence="5" id="KW-0479">Metal-binding</keyword>
<name>A0AAG5DVA3_ANOAO</name>
<accession>A0AAG5DVA3</accession>
<dbReference type="Gene3D" id="3.40.50.12160">
    <property type="entry name" value="Methylthiotransferase, N-terminal domain"/>
    <property type="match status" value="1"/>
</dbReference>
<dbReference type="GO" id="GO:0005739">
    <property type="term" value="C:mitochondrion"/>
    <property type="evidence" value="ECO:0007669"/>
    <property type="project" value="TreeGrafter"/>
</dbReference>
<dbReference type="Pfam" id="PF04055">
    <property type="entry name" value="Radical_SAM"/>
    <property type="match status" value="1"/>
</dbReference>
<dbReference type="NCBIfam" id="TIGR00089">
    <property type="entry name" value="MiaB/RimO family radical SAM methylthiotransferase"/>
    <property type="match status" value="1"/>
</dbReference>
<evidence type="ECO:0000256" key="8">
    <source>
        <dbReference type="ARBA" id="ARBA00053923"/>
    </source>
</evidence>
<dbReference type="Gene3D" id="3.80.30.20">
    <property type="entry name" value="tm_1862 like domain"/>
    <property type="match status" value="1"/>
</dbReference>
<protein>
    <recommendedName>
        <fullName evidence="9">CDK5RAP1-like protein</fullName>
    </recommendedName>
</protein>
<evidence type="ECO:0000256" key="4">
    <source>
        <dbReference type="ARBA" id="ARBA00022691"/>
    </source>
</evidence>
<dbReference type="SFLD" id="SFLDF00413">
    <property type="entry name" value="CDK5RAP1"/>
    <property type="match status" value="1"/>
</dbReference>
<feature type="domain" description="TRAM" evidence="10">
    <location>
        <begin position="483"/>
        <end position="560"/>
    </location>
</feature>
<dbReference type="FunFam" id="3.80.30.20:FF:000003">
    <property type="entry name" value="CDK5 regulatory subunit-associated protein 1"/>
    <property type="match status" value="1"/>
</dbReference>
<feature type="domain" description="MTTase N-terminal" evidence="11">
    <location>
        <begin position="79"/>
        <end position="200"/>
    </location>
</feature>
<evidence type="ECO:0000256" key="5">
    <source>
        <dbReference type="ARBA" id="ARBA00022723"/>
    </source>
</evidence>
<dbReference type="Pfam" id="PF00919">
    <property type="entry name" value="UPF0004"/>
    <property type="match status" value="1"/>
</dbReference>
<dbReference type="AlphaFoldDB" id="A0AAG5DVA3"/>
<dbReference type="InterPro" id="IPR005839">
    <property type="entry name" value="Methylthiotransferase"/>
</dbReference>
<dbReference type="Pfam" id="PF01938">
    <property type="entry name" value="TRAM"/>
    <property type="match status" value="1"/>
</dbReference>
<dbReference type="EnsemblMetazoa" id="ENSAATROPT017086">
    <property type="protein sequence ID" value="ENSAATROPP015066"/>
    <property type="gene ID" value="ENSAATROPG013981"/>
</dbReference>
<dbReference type="GO" id="GO:0046872">
    <property type="term" value="F:metal ion binding"/>
    <property type="evidence" value="ECO:0007669"/>
    <property type="project" value="UniProtKB-KW"/>
</dbReference>
<dbReference type="SFLD" id="SFLDG01082">
    <property type="entry name" value="B12-binding_domain_containing"/>
    <property type="match status" value="1"/>
</dbReference>
<evidence type="ECO:0000256" key="2">
    <source>
        <dbReference type="ARBA" id="ARBA00009815"/>
    </source>
</evidence>
<evidence type="ECO:0000256" key="7">
    <source>
        <dbReference type="ARBA" id="ARBA00023014"/>
    </source>
</evidence>
<dbReference type="PROSITE" id="PS50926">
    <property type="entry name" value="TRAM"/>
    <property type="match status" value="1"/>
</dbReference>
<dbReference type="FunFam" id="3.40.50.12160:FF:000003">
    <property type="entry name" value="CDK5 regulatory subunit-associated protein 1"/>
    <property type="match status" value="1"/>
</dbReference>
<dbReference type="GO" id="GO:0060255">
    <property type="term" value="P:regulation of macromolecule metabolic process"/>
    <property type="evidence" value="ECO:0007669"/>
    <property type="project" value="UniProtKB-ARBA"/>
</dbReference>
<dbReference type="InterPro" id="IPR002792">
    <property type="entry name" value="TRAM_dom"/>
</dbReference>
<dbReference type="InterPro" id="IPR020612">
    <property type="entry name" value="Methylthiotransferase_CS"/>
</dbReference>
<evidence type="ECO:0000256" key="1">
    <source>
        <dbReference type="ARBA" id="ARBA00001966"/>
    </source>
</evidence>
<evidence type="ECO:0000313" key="14">
    <source>
        <dbReference type="Proteomes" id="UP000075880"/>
    </source>
</evidence>
<dbReference type="GO" id="GO:0080090">
    <property type="term" value="P:regulation of primary metabolic process"/>
    <property type="evidence" value="ECO:0007669"/>
    <property type="project" value="UniProtKB-ARBA"/>
</dbReference>
<reference evidence="13" key="1">
    <citation type="submission" date="2024-04" db="UniProtKB">
        <authorList>
            <consortium name="EnsemblMetazoa"/>
        </authorList>
    </citation>
    <scope>IDENTIFICATION</scope>
    <source>
        <strain evidence="13">EBRO</strain>
    </source>
</reference>
<dbReference type="SFLD" id="SFLDG01061">
    <property type="entry name" value="methylthiotransferase"/>
    <property type="match status" value="1"/>
</dbReference>
<dbReference type="GO" id="GO:0035597">
    <property type="term" value="F:tRNA-2-methylthio-N(6)-dimethylallyladenosine(37) synthase activity"/>
    <property type="evidence" value="ECO:0007669"/>
    <property type="project" value="TreeGrafter"/>
</dbReference>
<dbReference type="InterPro" id="IPR023404">
    <property type="entry name" value="rSAM_horseshoe"/>
</dbReference>
<dbReference type="NCBIfam" id="TIGR01574">
    <property type="entry name" value="miaB-methiolase"/>
    <property type="match status" value="1"/>
</dbReference>
<evidence type="ECO:0000259" key="10">
    <source>
        <dbReference type="PROSITE" id="PS50926"/>
    </source>
</evidence>
<dbReference type="InterPro" id="IPR013848">
    <property type="entry name" value="Methylthiotransferase_N"/>
</dbReference>